<comment type="caution">
    <text evidence="1">The sequence shown here is derived from an EMBL/GenBank/DDBJ whole genome shotgun (WGS) entry which is preliminary data.</text>
</comment>
<evidence type="ECO:0000313" key="1">
    <source>
        <dbReference type="EMBL" id="PSN82429.1"/>
    </source>
</evidence>
<dbReference type="AlphaFoldDB" id="A0A2R6A7V9"/>
<accession>A0A2R6A7V9</accession>
<dbReference type="EMBL" id="NEXE01000362">
    <property type="protein sequence ID" value="PSN82429.1"/>
    <property type="molecule type" value="Genomic_DNA"/>
</dbReference>
<gene>
    <name evidence="1" type="ORF">B9Q03_14225</name>
</gene>
<reference evidence="1 2" key="1">
    <citation type="submission" date="2017-04" db="EMBL/GenBank/DDBJ databases">
        <title>Novel microbial lineages endemic to geothermal iron-oxide mats fill important gaps in the evolutionary history of Archaea.</title>
        <authorList>
            <person name="Jay Z.J."/>
            <person name="Beam J.P."/>
            <person name="Dlakic M."/>
            <person name="Rusch D.B."/>
            <person name="Kozubal M.A."/>
            <person name="Inskeep W.P."/>
        </authorList>
    </citation>
    <scope>NUCLEOTIDE SEQUENCE [LARGE SCALE GENOMIC DNA]</scope>
    <source>
        <strain evidence="1">OSP_D</strain>
    </source>
</reference>
<proteinExistence type="predicted"/>
<protein>
    <submittedName>
        <fullName evidence="1">Uncharacterized protein</fullName>
    </submittedName>
</protein>
<organism evidence="1 2">
    <name type="scientific">Candidatus Marsarchaeota G2 archaeon OSP_D</name>
    <dbReference type="NCBI Taxonomy" id="1978157"/>
    <lineage>
        <taxon>Archaea</taxon>
        <taxon>Candidatus Marsarchaeota</taxon>
        <taxon>Candidatus Marsarchaeota group 2</taxon>
    </lineage>
</organism>
<evidence type="ECO:0000313" key="2">
    <source>
        <dbReference type="Proteomes" id="UP000240322"/>
    </source>
</evidence>
<name>A0A2R6A7V9_9ARCH</name>
<sequence>MATALHHESTAITEYSRGFGLKPSFSSTFLVHSSTHDFETDSESTLKKPEVFLRLSPKALSSIANKTLISEEPLLVPLKSIQIPRESKDIHGRWAPRWIAKLNSVVPTT</sequence>
<dbReference type="Proteomes" id="UP000240322">
    <property type="component" value="Unassembled WGS sequence"/>
</dbReference>